<keyword evidence="6" id="KW-0067">ATP-binding</keyword>
<keyword evidence="12" id="KW-1185">Reference proteome</keyword>
<evidence type="ECO:0000313" key="12">
    <source>
        <dbReference type="Proteomes" id="UP001147747"/>
    </source>
</evidence>
<dbReference type="RefSeq" id="XP_056483413.1">
    <property type="nucleotide sequence ID" value="XM_056637383.1"/>
</dbReference>
<evidence type="ECO:0000256" key="8">
    <source>
        <dbReference type="ARBA" id="ARBA00048679"/>
    </source>
</evidence>
<dbReference type="EMBL" id="JAPZBU010000011">
    <property type="protein sequence ID" value="KAJ5379627.1"/>
    <property type="molecule type" value="Genomic_DNA"/>
</dbReference>
<feature type="compositionally biased region" description="Polar residues" evidence="9">
    <location>
        <begin position="18"/>
        <end position="32"/>
    </location>
</feature>
<evidence type="ECO:0000256" key="1">
    <source>
        <dbReference type="ARBA" id="ARBA00012513"/>
    </source>
</evidence>
<dbReference type="GO" id="GO:0005524">
    <property type="term" value="F:ATP binding"/>
    <property type="evidence" value="ECO:0007669"/>
    <property type="project" value="UniProtKB-KW"/>
</dbReference>
<dbReference type="InterPro" id="IPR011009">
    <property type="entry name" value="Kinase-like_dom_sf"/>
</dbReference>
<keyword evidence="4" id="KW-0547">Nucleotide-binding</keyword>
<name>A0A9W9SJJ7_9EURO</name>
<evidence type="ECO:0000256" key="6">
    <source>
        <dbReference type="ARBA" id="ARBA00022840"/>
    </source>
</evidence>
<comment type="caution">
    <text evidence="11">The sequence shown here is derived from an EMBL/GenBank/DDBJ whole genome shotgun (WGS) entry which is preliminary data.</text>
</comment>
<evidence type="ECO:0000313" key="11">
    <source>
        <dbReference type="EMBL" id="KAJ5379627.1"/>
    </source>
</evidence>
<keyword evidence="2" id="KW-0723">Serine/threonine-protein kinase</keyword>
<evidence type="ECO:0000256" key="2">
    <source>
        <dbReference type="ARBA" id="ARBA00022527"/>
    </source>
</evidence>
<dbReference type="SMART" id="SM00220">
    <property type="entry name" value="S_TKc"/>
    <property type="match status" value="1"/>
</dbReference>
<dbReference type="Gene3D" id="1.10.510.10">
    <property type="entry name" value="Transferase(Phosphotransferase) domain 1"/>
    <property type="match status" value="1"/>
</dbReference>
<dbReference type="GO" id="GO:0030003">
    <property type="term" value="P:intracellular monoatomic cation homeostasis"/>
    <property type="evidence" value="ECO:0007669"/>
    <property type="project" value="TreeGrafter"/>
</dbReference>
<evidence type="ECO:0000256" key="9">
    <source>
        <dbReference type="SAM" id="MobiDB-lite"/>
    </source>
</evidence>
<comment type="catalytic activity">
    <reaction evidence="7">
        <text>L-threonyl-[protein] + ATP = O-phospho-L-threonyl-[protein] + ADP + H(+)</text>
        <dbReference type="Rhea" id="RHEA:46608"/>
        <dbReference type="Rhea" id="RHEA-COMP:11060"/>
        <dbReference type="Rhea" id="RHEA-COMP:11605"/>
        <dbReference type="ChEBI" id="CHEBI:15378"/>
        <dbReference type="ChEBI" id="CHEBI:30013"/>
        <dbReference type="ChEBI" id="CHEBI:30616"/>
        <dbReference type="ChEBI" id="CHEBI:61977"/>
        <dbReference type="ChEBI" id="CHEBI:456216"/>
        <dbReference type="EC" id="2.7.11.1"/>
    </reaction>
</comment>
<protein>
    <recommendedName>
        <fullName evidence="1">non-specific serine/threonine protein kinase</fullName>
        <ecNumber evidence="1">2.7.11.1</ecNumber>
    </recommendedName>
</protein>
<keyword evidence="5 11" id="KW-0418">Kinase</keyword>
<gene>
    <name evidence="11" type="ORF">N7509_012746</name>
</gene>
<proteinExistence type="predicted"/>
<reference evidence="11" key="1">
    <citation type="submission" date="2022-12" db="EMBL/GenBank/DDBJ databases">
        <authorList>
            <person name="Petersen C."/>
        </authorList>
    </citation>
    <scope>NUCLEOTIDE SEQUENCE</scope>
    <source>
        <strain evidence="11">IBT 29677</strain>
    </source>
</reference>
<comment type="catalytic activity">
    <reaction evidence="8">
        <text>L-seryl-[protein] + ATP = O-phospho-L-seryl-[protein] + ADP + H(+)</text>
        <dbReference type="Rhea" id="RHEA:17989"/>
        <dbReference type="Rhea" id="RHEA-COMP:9863"/>
        <dbReference type="Rhea" id="RHEA-COMP:11604"/>
        <dbReference type="ChEBI" id="CHEBI:15378"/>
        <dbReference type="ChEBI" id="CHEBI:29999"/>
        <dbReference type="ChEBI" id="CHEBI:30616"/>
        <dbReference type="ChEBI" id="CHEBI:83421"/>
        <dbReference type="ChEBI" id="CHEBI:456216"/>
        <dbReference type="EC" id="2.7.11.1"/>
    </reaction>
</comment>
<keyword evidence="3" id="KW-0808">Transferase</keyword>
<dbReference type="Proteomes" id="UP001147747">
    <property type="component" value="Unassembled WGS sequence"/>
</dbReference>
<feature type="region of interest" description="Disordered" evidence="9">
    <location>
        <begin position="1"/>
        <end position="32"/>
    </location>
</feature>
<dbReference type="OrthoDB" id="4062651at2759"/>
<evidence type="ECO:0000256" key="5">
    <source>
        <dbReference type="ARBA" id="ARBA00022777"/>
    </source>
</evidence>
<feature type="compositionally biased region" description="Basic and acidic residues" evidence="9">
    <location>
        <begin position="7"/>
        <end position="17"/>
    </location>
</feature>
<organism evidence="11 12">
    <name type="scientific">Penicillium cosmopolitanum</name>
    <dbReference type="NCBI Taxonomy" id="1131564"/>
    <lineage>
        <taxon>Eukaryota</taxon>
        <taxon>Fungi</taxon>
        <taxon>Dikarya</taxon>
        <taxon>Ascomycota</taxon>
        <taxon>Pezizomycotina</taxon>
        <taxon>Eurotiomycetes</taxon>
        <taxon>Eurotiomycetidae</taxon>
        <taxon>Eurotiales</taxon>
        <taxon>Aspergillaceae</taxon>
        <taxon>Penicillium</taxon>
    </lineage>
</organism>
<evidence type="ECO:0000259" key="10">
    <source>
        <dbReference type="PROSITE" id="PS50011"/>
    </source>
</evidence>
<dbReference type="PROSITE" id="PS50011">
    <property type="entry name" value="PROTEIN_KINASE_DOM"/>
    <property type="match status" value="1"/>
</dbReference>
<evidence type="ECO:0000256" key="7">
    <source>
        <dbReference type="ARBA" id="ARBA00047899"/>
    </source>
</evidence>
<dbReference type="GO" id="GO:0004674">
    <property type="term" value="F:protein serine/threonine kinase activity"/>
    <property type="evidence" value="ECO:0007669"/>
    <property type="project" value="UniProtKB-KW"/>
</dbReference>
<dbReference type="Pfam" id="PF00069">
    <property type="entry name" value="Pkinase"/>
    <property type="match status" value="2"/>
</dbReference>
<dbReference type="EC" id="2.7.11.1" evidence="1"/>
<feature type="non-terminal residue" evidence="11">
    <location>
        <position position="389"/>
    </location>
</feature>
<sequence length="389" mass="43554">QTTASKSTDKLSDRDESAQAQRIPTANTQSEQASFTEYGVFKTVLYYNNTSTVQLFEKKSPVSRPILSPTQTRKGSMLTKLKHASMPKPTIRELYAVRVFHHTKANLGRVPNLPRDGSRRPPLSHPNIVSLIDILYNKQGNICLAMPYCTGGSLHAFLQQVARAKDGLSLEEINCLIVQILRAIGFLHDHRIAYGDLRPDHVLLTARGAVKVGGFGEDEDAVRELVAFSRFEEAYPQSGLRPGKSRESSSKLLLCVRRSVSELSTPYLPPERFSSRRDSVRQGYTHQDIYDVGAGDIWACGMIYMILQSGQLPWRTTRTVDPDKSYTEYLHCRLKQDGYGPIQALENNCRNVIYAMLHPDPGLRITAEEILSSEWMLGIAVCEIGEKGL</sequence>
<dbReference type="InterPro" id="IPR000719">
    <property type="entry name" value="Prot_kinase_dom"/>
</dbReference>
<accession>A0A9W9SJJ7</accession>
<dbReference type="PANTHER" id="PTHR24343">
    <property type="entry name" value="SERINE/THREONINE KINASE"/>
    <property type="match status" value="1"/>
</dbReference>
<evidence type="ECO:0000256" key="3">
    <source>
        <dbReference type="ARBA" id="ARBA00022679"/>
    </source>
</evidence>
<dbReference type="GO" id="GO:0005829">
    <property type="term" value="C:cytosol"/>
    <property type="evidence" value="ECO:0007669"/>
    <property type="project" value="TreeGrafter"/>
</dbReference>
<dbReference type="AlphaFoldDB" id="A0A9W9SJJ7"/>
<reference evidence="11" key="2">
    <citation type="journal article" date="2023" name="IMA Fungus">
        <title>Comparative genomic study of the Penicillium genus elucidates a diverse pangenome and 15 lateral gene transfer events.</title>
        <authorList>
            <person name="Petersen C."/>
            <person name="Sorensen T."/>
            <person name="Nielsen M.R."/>
            <person name="Sondergaard T.E."/>
            <person name="Sorensen J.L."/>
            <person name="Fitzpatrick D.A."/>
            <person name="Frisvad J.C."/>
            <person name="Nielsen K.L."/>
        </authorList>
    </citation>
    <scope>NUCLEOTIDE SEQUENCE</scope>
    <source>
        <strain evidence="11">IBT 29677</strain>
    </source>
</reference>
<feature type="domain" description="Protein kinase" evidence="10">
    <location>
        <begin position="30"/>
        <end position="376"/>
    </location>
</feature>
<dbReference type="SUPFAM" id="SSF56112">
    <property type="entry name" value="Protein kinase-like (PK-like)"/>
    <property type="match status" value="1"/>
</dbReference>
<dbReference type="PANTHER" id="PTHR24343:SF558">
    <property type="entry name" value="PROTEIN KINASE DOMAIN-CONTAINING PROTEIN"/>
    <property type="match status" value="1"/>
</dbReference>
<evidence type="ECO:0000256" key="4">
    <source>
        <dbReference type="ARBA" id="ARBA00022741"/>
    </source>
</evidence>
<dbReference type="GeneID" id="81376363"/>